<comment type="caution">
    <text evidence="2">The sequence shown here is derived from an EMBL/GenBank/DDBJ whole genome shotgun (WGS) entry which is preliminary data.</text>
</comment>
<dbReference type="Gene3D" id="1.10.600.10">
    <property type="entry name" value="Farnesyl Diphosphate Synthase"/>
    <property type="match status" value="1"/>
</dbReference>
<dbReference type="PANTHER" id="PTHR11626">
    <property type="entry name" value="FARNESYL-DIPHOSPHATE FARNESYLTRANSFERASE"/>
    <property type="match status" value="1"/>
</dbReference>
<gene>
    <name evidence="2" type="ORF">LMG26411_04831</name>
</gene>
<feature type="region of interest" description="Disordered" evidence="1">
    <location>
        <begin position="1"/>
        <end position="26"/>
    </location>
</feature>
<dbReference type="InterPro" id="IPR002060">
    <property type="entry name" value="Squ/phyt_synthse"/>
</dbReference>
<dbReference type="InterPro" id="IPR008949">
    <property type="entry name" value="Isoprenoid_synthase_dom_sf"/>
</dbReference>
<evidence type="ECO:0008006" key="4">
    <source>
        <dbReference type="Google" id="ProtNLM"/>
    </source>
</evidence>
<organism evidence="2 3">
    <name type="scientific">Cupriavidus numazuensis</name>
    <dbReference type="NCBI Taxonomy" id="221992"/>
    <lineage>
        <taxon>Bacteria</taxon>
        <taxon>Pseudomonadati</taxon>
        <taxon>Pseudomonadota</taxon>
        <taxon>Betaproteobacteria</taxon>
        <taxon>Burkholderiales</taxon>
        <taxon>Burkholderiaceae</taxon>
        <taxon>Cupriavidus</taxon>
    </lineage>
</organism>
<dbReference type="InterPro" id="IPR044844">
    <property type="entry name" value="Trans_IPPS_euk-type"/>
</dbReference>
<dbReference type="InterPro" id="IPR033904">
    <property type="entry name" value="Trans_IPPS_HH"/>
</dbReference>
<dbReference type="SFLD" id="SFLDS00005">
    <property type="entry name" value="Isoprenoid_Synthase_Type_I"/>
    <property type="match status" value="1"/>
</dbReference>
<dbReference type="Pfam" id="PF00494">
    <property type="entry name" value="SQS_PSY"/>
    <property type="match status" value="1"/>
</dbReference>
<dbReference type="SFLD" id="SFLDG01018">
    <property type="entry name" value="Squalene/Phytoene_Synthase_Lik"/>
    <property type="match status" value="1"/>
</dbReference>
<evidence type="ECO:0000313" key="2">
    <source>
        <dbReference type="EMBL" id="CAG2155125.1"/>
    </source>
</evidence>
<evidence type="ECO:0000313" key="3">
    <source>
        <dbReference type="Proteomes" id="UP000672657"/>
    </source>
</evidence>
<dbReference type="CDD" id="cd00683">
    <property type="entry name" value="Trans_IPPS_HH"/>
    <property type="match status" value="1"/>
</dbReference>
<proteinExistence type="predicted"/>
<accession>A0ABN7Q6W1</accession>
<dbReference type="PANTHER" id="PTHR11626:SF2">
    <property type="entry name" value="SQUALENE SYNTHASE"/>
    <property type="match status" value="1"/>
</dbReference>
<dbReference type="Proteomes" id="UP000672657">
    <property type="component" value="Unassembled WGS sequence"/>
</dbReference>
<protein>
    <recommendedName>
        <fullName evidence="4">Farnesyl-diphosphate farnesyltransferase</fullName>
    </recommendedName>
</protein>
<sequence>MASGGGGARNDGYNAPYPRATTAPMPNPNRAYLLGPLLKGVSRSFYLTLRILPAGMRDPVGLAYLLARAADTIADTTLISPTERLDLLLSLRRCVNGSDDPARLADRLAQEVAGHQTQAKERALLESIRPAFDVLAQLDGADRDAVRGIVATLTEGMEFDLRTFPDERSGELGALPDLSDLDRYTYLVAGCVGEFWTAMTYRHQPGVLREDAAIMQRRGIRFGKALQMVNVLRDCANDLRIGRCYLPTDVLGRHGAQPRDLLLPANSQRMRPVLFELLRLALDHFREAMAYTLAIPRTAVRLRLACLWPILIGLETLWLLVQNDAWLDPAQVSKIDRKAVYRILGRSTLRVMSDRTLRRWMESEIERIERALSA</sequence>
<dbReference type="SUPFAM" id="SSF48576">
    <property type="entry name" value="Terpenoid synthases"/>
    <property type="match status" value="1"/>
</dbReference>
<name>A0ABN7Q6W1_9BURK</name>
<evidence type="ECO:0000256" key="1">
    <source>
        <dbReference type="SAM" id="MobiDB-lite"/>
    </source>
</evidence>
<dbReference type="EMBL" id="CAJPVI010000032">
    <property type="protein sequence ID" value="CAG2155125.1"/>
    <property type="molecule type" value="Genomic_DNA"/>
</dbReference>
<keyword evidence="3" id="KW-1185">Reference proteome</keyword>
<reference evidence="2 3" key="1">
    <citation type="submission" date="2021-03" db="EMBL/GenBank/DDBJ databases">
        <authorList>
            <person name="Peeters C."/>
        </authorList>
    </citation>
    <scope>NUCLEOTIDE SEQUENCE [LARGE SCALE GENOMIC DNA]</scope>
    <source>
        <strain evidence="2 3">LMG 26411</strain>
    </source>
</reference>